<proteinExistence type="predicted"/>
<protein>
    <submittedName>
        <fullName evidence="1">Uncharacterized protein</fullName>
    </submittedName>
</protein>
<dbReference type="AlphaFoldDB" id="A0AAJ4LU67"/>
<dbReference type="RefSeq" id="WP_193157718.1">
    <property type="nucleotide sequence ID" value="NZ_CP065217.1"/>
</dbReference>
<evidence type="ECO:0000313" key="2">
    <source>
        <dbReference type="Proteomes" id="UP000594435"/>
    </source>
</evidence>
<gene>
    <name evidence="1" type="ORF">I3X05_15010</name>
</gene>
<organism evidence="1 2">
    <name type="scientific">Vibrio navarrensis</name>
    <dbReference type="NCBI Taxonomy" id="29495"/>
    <lineage>
        <taxon>Bacteria</taxon>
        <taxon>Pseudomonadati</taxon>
        <taxon>Pseudomonadota</taxon>
        <taxon>Gammaproteobacteria</taxon>
        <taxon>Vibrionales</taxon>
        <taxon>Vibrionaceae</taxon>
        <taxon>Vibrio</taxon>
    </lineage>
</organism>
<reference evidence="1 2" key="1">
    <citation type="submission" date="2020-11" db="EMBL/GenBank/DDBJ databases">
        <title>Complete and Circularized Genome Assembly of a human isolate of Vibrio navarrensis biotype pommerensis with MiSeq and MinION Sequence Data.</title>
        <authorList>
            <person name="Schwartz K."/>
            <person name="Borowiak M."/>
            <person name="Deneke C."/>
            <person name="Balau V."/>
            <person name="Metelmann C."/>
            <person name="Strauch E."/>
        </authorList>
    </citation>
    <scope>NUCLEOTIDE SEQUENCE [LARGE SCALE GENOMIC DNA]</scope>
    <source>
        <strain evidence="1 2">20-VB00237</strain>
    </source>
</reference>
<name>A0AAJ4LU67_9VIBR</name>
<dbReference type="EMBL" id="CP065217">
    <property type="protein sequence ID" value="QPL53259.1"/>
    <property type="molecule type" value="Genomic_DNA"/>
</dbReference>
<accession>A0AAJ4LU67</accession>
<sequence length="70" mass="7933">MVEKLSLMAGQYQQGRNEMRRVSKGEVNEQFVREKKCLAALKKCAMELLLLSVKPDTLLTVFTTDKSVLS</sequence>
<evidence type="ECO:0000313" key="1">
    <source>
        <dbReference type="EMBL" id="QPL53259.1"/>
    </source>
</evidence>
<dbReference type="Proteomes" id="UP000594435">
    <property type="component" value="Chromosome 1"/>
</dbReference>